<comment type="caution">
    <text evidence="2">The sequence shown here is derived from an EMBL/GenBank/DDBJ whole genome shotgun (WGS) entry which is preliminary data.</text>
</comment>
<accession>A0A9P3L8S6</accession>
<reference evidence="2 3" key="1">
    <citation type="submission" date="2021-08" db="EMBL/GenBank/DDBJ databases">
        <title>Draft Genome Sequence of Phanerochaete sordida strain YK-624.</title>
        <authorList>
            <person name="Mori T."/>
            <person name="Dohra H."/>
            <person name="Suzuki T."/>
            <person name="Kawagishi H."/>
            <person name="Hirai H."/>
        </authorList>
    </citation>
    <scope>NUCLEOTIDE SEQUENCE [LARGE SCALE GENOMIC DNA]</scope>
    <source>
        <strain evidence="2 3">YK-624</strain>
    </source>
</reference>
<dbReference type="AlphaFoldDB" id="A0A9P3L8S6"/>
<feature type="region of interest" description="Disordered" evidence="1">
    <location>
        <begin position="57"/>
        <end position="89"/>
    </location>
</feature>
<keyword evidence="3" id="KW-1185">Reference proteome</keyword>
<dbReference type="EMBL" id="BPQB01000001">
    <property type="protein sequence ID" value="GJE84987.1"/>
    <property type="molecule type" value="Genomic_DNA"/>
</dbReference>
<name>A0A9P3L8S6_9APHY</name>
<proteinExistence type="predicted"/>
<gene>
    <name evidence="2" type="ORF">PsYK624_010640</name>
</gene>
<dbReference type="Proteomes" id="UP000703269">
    <property type="component" value="Unassembled WGS sequence"/>
</dbReference>
<evidence type="ECO:0000256" key="1">
    <source>
        <dbReference type="SAM" id="MobiDB-lite"/>
    </source>
</evidence>
<sequence>MGHIANPTRVSPLTRATSPFIDTQQEYHSLLRVAAQIAAPRWLPNVRTAHVRYMVTPCSVNSPGRNRERLSRADSILHSLSYERQRQQR</sequence>
<evidence type="ECO:0000313" key="3">
    <source>
        <dbReference type="Proteomes" id="UP000703269"/>
    </source>
</evidence>
<protein>
    <submittedName>
        <fullName evidence="2">Uncharacterized protein</fullName>
    </submittedName>
</protein>
<organism evidence="2 3">
    <name type="scientific">Phanerochaete sordida</name>
    <dbReference type="NCBI Taxonomy" id="48140"/>
    <lineage>
        <taxon>Eukaryota</taxon>
        <taxon>Fungi</taxon>
        <taxon>Dikarya</taxon>
        <taxon>Basidiomycota</taxon>
        <taxon>Agaricomycotina</taxon>
        <taxon>Agaricomycetes</taxon>
        <taxon>Polyporales</taxon>
        <taxon>Phanerochaetaceae</taxon>
        <taxon>Phanerochaete</taxon>
    </lineage>
</organism>
<evidence type="ECO:0000313" key="2">
    <source>
        <dbReference type="EMBL" id="GJE84987.1"/>
    </source>
</evidence>